<dbReference type="RefSeq" id="WP_307636386.1">
    <property type="nucleotide sequence ID" value="NZ_JAUSRR010000003.1"/>
</dbReference>
<gene>
    <name evidence="3" type="ORF">J2W25_001825</name>
</gene>
<keyword evidence="1" id="KW-1133">Transmembrane helix</keyword>
<evidence type="ECO:0000259" key="2">
    <source>
        <dbReference type="Pfam" id="PF05170"/>
    </source>
</evidence>
<feature type="domain" description="AsmA" evidence="2">
    <location>
        <begin position="505"/>
        <end position="816"/>
    </location>
</feature>
<dbReference type="Pfam" id="PF05170">
    <property type="entry name" value="AsmA"/>
    <property type="match status" value="1"/>
</dbReference>
<dbReference type="EMBL" id="JAUSRR010000003">
    <property type="protein sequence ID" value="MDP9922804.1"/>
    <property type="molecule type" value="Genomic_DNA"/>
</dbReference>
<sequence>MGRIRKIAISAGVAATLASVGLWVLSRQETLLWCAEHVAARTGGRLHYVDLHGSLLGAIEVGQLRYEDAFGSIAINDARMAWRPLRLFAGQVAVGSMSARTVRLEFAKSEGKKQEPPESLHAPISFAVTDFQIGSLSLTNEAGTHEIRDLTAAFSGNREQLRAEVKSLATRYGNVKADLRVGADAPFALDGQLELKSLEDGTYAATTKLEGSLMSAVARLEAKARDASASAMLALAPFDAQPLTELQFSAKDFDPSTWVSGMPSARLSGEGHIVADDGRGLSGQVVLTNSNPGTLDENKLPFARFSAALRGAPADIALHDVTFDLGDAGQFAGAGSAKDAGIDLKLATNNLNLHGMRKHLNATRLAGELTLGGDVQTQRLKLALGQQGYRVRLTAAMRDRIAVVDEAYARAGNAEVTARGRIALNANKDFAISGRLANFDPSQFGKYDSAQINSRFDFKGQIEPVIQVAANINVANSRIFGLPTTATGTIRSKRVDHPEVAMDVSLRAGTTRATVKGTMKDPARLTSMDLALALAGGSLAELYKIVGVPLPATPPYRIDGRLVQRAQVWELRQFAGAVGDSDLSGNFMIDRSRTPQFMKADLTSQRLDLADLAGFIGAEKVAPGKVATPQTTRVIPDTPFNLEKLKSADADVRFEGKHVMTEKLPIDAMSTHLILKDGVLTLAPLNFAVAGGKVASDITLDSTKSVIASRADVRVQSLQLGKLLPQLKISKASVGEMDGRVRVTAHGNSVAALLGSATGDTSLVVGKGEVSDLILRLSNLDLANTLVVLMRGDRNIPIRCMVADLEWNNGVVRPNRFIFDTNHTTLIGEGKADFKNETLDMRLVAKPKGMSLASLRGPINVTGSFASPSVMPDLAQLGLRGMAGAALAAVAPPLAVVPFVQLGGGQDVQCDPLVQSARQQILSPALSPRQQRTAAKR</sequence>
<dbReference type="GO" id="GO:0090313">
    <property type="term" value="P:regulation of protein targeting to membrane"/>
    <property type="evidence" value="ECO:0007669"/>
    <property type="project" value="TreeGrafter"/>
</dbReference>
<comment type="caution">
    <text evidence="3">The sequence shown here is derived from an EMBL/GenBank/DDBJ whole genome shotgun (WGS) entry which is preliminary data.</text>
</comment>
<dbReference type="AlphaFoldDB" id="A0AAW8DTM0"/>
<keyword evidence="1" id="KW-0472">Membrane</keyword>
<evidence type="ECO:0000256" key="1">
    <source>
        <dbReference type="SAM" id="Phobius"/>
    </source>
</evidence>
<dbReference type="PANTHER" id="PTHR30441">
    <property type="entry name" value="DUF748 DOMAIN-CONTAINING PROTEIN"/>
    <property type="match status" value="1"/>
</dbReference>
<dbReference type="InterPro" id="IPR007844">
    <property type="entry name" value="AsmA"/>
</dbReference>
<accession>A0AAW8DTM0</accession>
<dbReference type="Proteomes" id="UP001244295">
    <property type="component" value="Unassembled WGS sequence"/>
</dbReference>
<dbReference type="PANTHER" id="PTHR30441:SF9">
    <property type="entry name" value="ASMA FAMILY PROTEIN YHJG"/>
    <property type="match status" value="1"/>
</dbReference>
<reference evidence="3" key="1">
    <citation type="submission" date="2023-07" db="EMBL/GenBank/DDBJ databases">
        <title>Sorghum-associated microbial communities from plants grown in Nebraska, USA.</title>
        <authorList>
            <person name="Schachtman D."/>
        </authorList>
    </citation>
    <scope>NUCLEOTIDE SEQUENCE</scope>
    <source>
        <strain evidence="3">DS2795</strain>
    </source>
</reference>
<evidence type="ECO:0000313" key="4">
    <source>
        <dbReference type="Proteomes" id="UP001244295"/>
    </source>
</evidence>
<dbReference type="GO" id="GO:0005886">
    <property type="term" value="C:plasma membrane"/>
    <property type="evidence" value="ECO:0007669"/>
    <property type="project" value="TreeGrafter"/>
</dbReference>
<feature type="transmembrane region" description="Helical" evidence="1">
    <location>
        <begin position="7"/>
        <end position="25"/>
    </location>
</feature>
<evidence type="ECO:0000313" key="3">
    <source>
        <dbReference type="EMBL" id="MDP9922804.1"/>
    </source>
</evidence>
<name>A0AAW8DTM0_9BURK</name>
<organism evidence="3 4">
    <name type="scientific">Variovorax boronicumulans</name>
    <dbReference type="NCBI Taxonomy" id="436515"/>
    <lineage>
        <taxon>Bacteria</taxon>
        <taxon>Pseudomonadati</taxon>
        <taxon>Pseudomonadota</taxon>
        <taxon>Betaproteobacteria</taxon>
        <taxon>Burkholderiales</taxon>
        <taxon>Comamonadaceae</taxon>
        <taxon>Variovorax</taxon>
    </lineage>
</organism>
<keyword evidence="1" id="KW-0812">Transmembrane</keyword>
<protein>
    <submittedName>
        <fullName evidence="3">Uncharacterized protein involved in outer membrane biogenesis</fullName>
    </submittedName>
</protein>
<dbReference type="InterPro" id="IPR052894">
    <property type="entry name" value="AsmA-related"/>
</dbReference>
<proteinExistence type="predicted"/>